<dbReference type="Proteomes" id="UP001221757">
    <property type="component" value="Unassembled WGS sequence"/>
</dbReference>
<organism evidence="3 4">
    <name type="scientific">Mycena rosella</name>
    <name type="common">Pink bonnet</name>
    <name type="synonym">Agaricus rosellus</name>
    <dbReference type="NCBI Taxonomy" id="1033263"/>
    <lineage>
        <taxon>Eukaryota</taxon>
        <taxon>Fungi</taxon>
        <taxon>Dikarya</taxon>
        <taxon>Basidiomycota</taxon>
        <taxon>Agaricomycotina</taxon>
        <taxon>Agaricomycetes</taxon>
        <taxon>Agaricomycetidae</taxon>
        <taxon>Agaricales</taxon>
        <taxon>Marasmiineae</taxon>
        <taxon>Mycenaceae</taxon>
        <taxon>Mycena</taxon>
    </lineage>
</organism>
<accession>A0AAD7FZ27</accession>
<dbReference type="InterPro" id="IPR010255">
    <property type="entry name" value="Haem_peroxidase_sf"/>
</dbReference>
<reference evidence="3" key="1">
    <citation type="submission" date="2023-03" db="EMBL/GenBank/DDBJ databases">
        <title>Massive genome expansion in bonnet fungi (Mycena s.s.) driven by repeated elements and novel gene families across ecological guilds.</title>
        <authorList>
            <consortium name="Lawrence Berkeley National Laboratory"/>
            <person name="Harder C.B."/>
            <person name="Miyauchi S."/>
            <person name="Viragh M."/>
            <person name="Kuo A."/>
            <person name="Thoen E."/>
            <person name="Andreopoulos B."/>
            <person name="Lu D."/>
            <person name="Skrede I."/>
            <person name="Drula E."/>
            <person name="Henrissat B."/>
            <person name="Morin E."/>
            <person name="Kohler A."/>
            <person name="Barry K."/>
            <person name="LaButti K."/>
            <person name="Morin E."/>
            <person name="Salamov A."/>
            <person name="Lipzen A."/>
            <person name="Mereny Z."/>
            <person name="Hegedus B."/>
            <person name="Baldrian P."/>
            <person name="Stursova M."/>
            <person name="Weitz H."/>
            <person name="Taylor A."/>
            <person name="Grigoriev I.V."/>
            <person name="Nagy L.G."/>
            <person name="Martin F."/>
            <person name="Kauserud H."/>
        </authorList>
    </citation>
    <scope>NUCLEOTIDE SEQUENCE</scope>
    <source>
        <strain evidence="3">CBHHK067</strain>
    </source>
</reference>
<dbReference type="GO" id="GO:0046872">
    <property type="term" value="F:metal ion binding"/>
    <property type="evidence" value="ECO:0007669"/>
    <property type="project" value="UniProtKB-KW"/>
</dbReference>
<dbReference type="Gene3D" id="1.10.520.10">
    <property type="match status" value="1"/>
</dbReference>
<evidence type="ECO:0000256" key="1">
    <source>
        <dbReference type="PIRSR" id="PIRSR601621-1"/>
    </source>
</evidence>
<dbReference type="GO" id="GO:0006979">
    <property type="term" value="P:response to oxidative stress"/>
    <property type="evidence" value="ECO:0007669"/>
    <property type="project" value="InterPro"/>
</dbReference>
<feature type="active site" description="Proton acceptor" evidence="1">
    <location>
        <position position="44"/>
    </location>
</feature>
<comment type="cofactor">
    <cofactor evidence="2">
        <name>Ca(2+)</name>
        <dbReference type="ChEBI" id="CHEBI:29108"/>
    </cofactor>
    <text evidence="2">Binds 2 calcium ions per subunit.</text>
</comment>
<evidence type="ECO:0000313" key="4">
    <source>
        <dbReference type="Proteomes" id="UP001221757"/>
    </source>
</evidence>
<gene>
    <name evidence="3" type="ORF">B0H17DRAFT_959352</name>
</gene>
<dbReference type="InterPro" id="IPR001621">
    <property type="entry name" value="Ligninase"/>
</dbReference>
<dbReference type="GO" id="GO:0004601">
    <property type="term" value="F:peroxidase activity"/>
    <property type="evidence" value="ECO:0007669"/>
    <property type="project" value="UniProtKB-KW"/>
</dbReference>
<keyword evidence="2" id="KW-0106">Calcium</keyword>
<feature type="binding site" evidence="2">
    <location>
        <position position="59"/>
    </location>
    <ligand>
        <name>Ca(2+)</name>
        <dbReference type="ChEBI" id="CHEBI:29108"/>
        <label>1</label>
    </ligand>
</feature>
<feature type="binding site" evidence="2">
    <location>
        <position position="61"/>
    </location>
    <ligand>
        <name>Ca(2+)</name>
        <dbReference type="ChEBI" id="CHEBI:29108"/>
        <label>1</label>
    </ligand>
</feature>
<evidence type="ECO:0000256" key="2">
    <source>
        <dbReference type="PIRSR" id="PIRSR601621-2"/>
    </source>
</evidence>
<comment type="caution">
    <text evidence="3">The sequence shown here is derived from an EMBL/GenBank/DDBJ whole genome shotgun (WGS) entry which is preliminary data.</text>
</comment>
<feature type="binding site" evidence="2">
    <location>
        <position position="45"/>
    </location>
    <ligand>
        <name>Ca(2+)</name>
        <dbReference type="ChEBI" id="CHEBI:29108"/>
        <label>1</label>
    </ligand>
</feature>
<name>A0AAD7FZ27_MYCRO</name>
<dbReference type="SUPFAM" id="SSF48113">
    <property type="entry name" value="Heme-dependent peroxidases"/>
    <property type="match status" value="1"/>
</dbReference>
<keyword evidence="3" id="KW-0560">Oxidoreductase</keyword>
<feature type="binding site" evidence="2">
    <location>
        <position position="57"/>
    </location>
    <ligand>
        <name>Ca(2+)</name>
        <dbReference type="ChEBI" id="CHEBI:29108"/>
        <label>1</label>
    </ligand>
</feature>
<dbReference type="GO" id="GO:0020037">
    <property type="term" value="F:heme binding"/>
    <property type="evidence" value="ECO:0007669"/>
    <property type="project" value="InterPro"/>
</dbReference>
<proteinExistence type="predicted"/>
<protein>
    <submittedName>
        <fullName evidence="3">Heme peroxidase</fullName>
    </submittedName>
</protein>
<keyword evidence="3" id="KW-0575">Peroxidase</keyword>
<keyword evidence="2" id="KW-0479">Metal-binding</keyword>
<dbReference type="EMBL" id="JARKIE010000391">
    <property type="protein sequence ID" value="KAJ7645810.1"/>
    <property type="molecule type" value="Genomic_DNA"/>
</dbReference>
<dbReference type="AlphaFoldDB" id="A0AAD7FZ27"/>
<evidence type="ECO:0000313" key="3">
    <source>
        <dbReference type="EMBL" id="KAJ7645810.1"/>
    </source>
</evidence>
<keyword evidence="4" id="KW-1185">Reference proteome</keyword>
<sequence>MCGGQTVTNEACCAWFSVLEDILPNMFDNECGDDAHGALHLMFHDAIGFSPSQGGGGADGSIIVFSDTKLTYPANSGLDDPINTEIPFIQAHNVTPGDL</sequence>
<dbReference type="PRINTS" id="PR00462">
    <property type="entry name" value="LIGNINASE"/>
</dbReference>